<sequence>MENIYRNIILSLSALAAAVFSVACSEKAPELQLDGDTWLTELSLDGYEGSIDRLARTVTVSVPETYDASAMKVTSIEVSEGASASVSAGDVLNMDFPQTVTVTNGDAYLDFAVTAVHDYVQILSFSLDGKYTGSVDNENRTVTVKVPTGTDVTAMSVSVIVNEGATITPASGTVQDFSEPVKFVVRKNTAEAEYVVTVIVTDSPSAVYVGLASSSEVLNPEEKTAVDWMLANVPNAMYVSFDDIIAGAVDLSECKVMWWHLHIDGGIDTKEKFEAAAPQAVSAMTTIRDWWKAGGNLFLTRYASFYAAYIGAAADGNIPNNCWGGSEQTGEITTGAWSFFVTSGHENHPLYDGIEKGTDNASGESLIYTCDTGYRITNSTAQWHIGADWGGYADLPSWREKNGAIDLGHGGDGAVVVWEYPAEDGHGAVLCIGSGCFDWYAYGVDASDDRYHGNVSALAANAFNYLSE</sequence>
<accession>A0A9D9HLT4</accession>
<dbReference type="AlphaFoldDB" id="A0A9D9HLT4"/>
<dbReference type="Gene3D" id="2.60.40.2340">
    <property type="match status" value="2"/>
</dbReference>
<evidence type="ECO:0000256" key="1">
    <source>
        <dbReference type="SAM" id="SignalP"/>
    </source>
</evidence>
<comment type="caution">
    <text evidence="3">The sequence shown here is derived from an EMBL/GenBank/DDBJ whole genome shotgun (WGS) entry which is preliminary data.</text>
</comment>
<evidence type="ECO:0000313" key="4">
    <source>
        <dbReference type="Proteomes" id="UP000823617"/>
    </source>
</evidence>
<protein>
    <submittedName>
        <fullName evidence="3">DUF4960 domain-containing protein</fullName>
    </submittedName>
</protein>
<evidence type="ECO:0000313" key="3">
    <source>
        <dbReference type="EMBL" id="MBO8456204.1"/>
    </source>
</evidence>
<evidence type="ECO:0000259" key="2">
    <source>
        <dbReference type="Pfam" id="PF16324"/>
    </source>
</evidence>
<dbReference type="PROSITE" id="PS51257">
    <property type="entry name" value="PROKAR_LIPOPROTEIN"/>
    <property type="match status" value="1"/>
</dbReference>
<dbReference type="InterPro" id="IPR032526">
    <property type="entry name" value="DUF4960"/>
</dbReference>
<proteinExistence type="predicted"/>
<keyword evidence="1" id="KW-0732">Signal</keyword>
<feature type="chain" id="PRO_5039460394" evidence="1">
    <location>
        <begin position="24"/>
        <end position="468"/>
    </location>
</feature>
<dbReference type="Pfam" id="PF16324">
    <property type="entry name" value="DUF4960"/>
    <property type="match status" value="1"/>
</dbReference>
<dbReference type="Proteomes" id="UP000823617">
    <property type="component" value="Unassembled WGS sequence"/>
</dbReference>
<feature type="domain" description="DUF4960" evidence="2">
    <location>
        <begin position="208"/>
        <end position="466"/>
    </location>
</feature>
<reference evidence="3" key="1">
    <citation type="submission" date="2020-10" db="EMBL/GenBank/DDBJ databases">
        <authorList>
            <person name="Gilroy R."/>
        </authorList>
    </citation>
    <scope>NUCLEOTIDE SEQUENCE</scope>
    <source>
        <strain evidence="3">B1-3475</strain>
    </source>
</reference>
<dbReference type="EMBL" id="JADIMK010000074">
    <property type="protein sequence ID" value="MBO8456204.1"/>
    <property type="molecule type" value="Genomic_DNA"/>
</dbReference>
<organism evidence="3 4">
    <name type="scientific">Candidatus Cryptobacteroides intestinigallinarum</name>
    <dbReference type="NCBI Taxonomy" id="2840767"/>
    <lineage>
        <taxon>Bacteria</taxon>
        <taxon>Pseudomonadati</taxon>
        <taxon>Bacteroidota</taxon>
        <taxon>Bacteroidia</taxon>
        <taxon>Bacteroidales</taxon>
        <taxon>Candidatus Cryptobacteroides</taxon>
    </lineage>
</organism>
<feature type="signal peptide" evidence="1">
    <location>
        <begin position="1"/>
        <end position="23"/>
    </location>
</feature>
<name>A0A9D9HLT4_9BACT</name>
<reference evidence="3" key="2">
    <citation type="journal article" date="2021" name="PeerJ">
        <title>Extensive microbial diversity within the chicken gut microbiome revealed by metagenomics and culture.</title>
        <authorList>
            <person name="Gilroy R."/>
            <person name="Ravi A."/>
            <person name="Getino M."/>
            <person name="Pursley I."/>
            <person name="Horton D.L."/>
            <person name="Alikhan N.F."/>
            <person name="Baker D."/>
            <person name="Gharbi K."/>
            <person name="Hall N."/>
            <person name="Watson M."/>
            <person name="Adriaenssens E.M."/>
            <person name="Foster-Nyarko E."/>
            <person name="Jarju S."/>
            <person name="Secka A."/>
            <person name="Antonio M."/>
            <person name="Oren A."/>
            <person name="Chaudhuri R.R."/>
            <person name="La Ragione R."/>
            <person name="Hildebrand F."/>
            <person name="Pallen M.J."/>
        </authorList>
    </citation>
    <scope>NUCLEOTIDE SEQUENCE</scope>
    <source>
        <strain evidence="3">B1-3475</strain>
    </source>
</reference>
<gene>
    <name evidence="3" type="ORF">IAC08_07355</name>
</gene>